<dbReference type="KEGG" id="nli:G3M70_00860"/>
<dbReference type="AlphaFoldDB" id="A0A7T0BTI1"/>
<evidence type="ECO:0000313" key="2">
    <source>
        <dbReference type="Proteomes" id="UP000594688"/>
    </source>
</evidence>
<reference evidence="1 2" key="1">
    <citation type="submission" date="2020-02" db="EMBL/GenBank/DDBJ databases">
        <title>Genomic and physiological characterization of two novel Nitrospinaceae genera.</title>
        <authorList>
            <person name="Mueller A.J."/>
            <person name="Jung M.-Y."/>
            <person name="Strachan C.R."/>
            <person name="Herbold C.W."/>
            <person name="Kirkegaard R.H."/>
            <person name="Daims H."/>
        </authorList>
    </citation>
    <scope>NUCLEOTIDE SEQUENCE [LARGE SCALE GENOMIC DNA]</scope>
    <source>
        <strain evidence="1">EB</strain>
    </source>
</reference>
<gene>
    <name evidence="1" type="ORF">G3M70_00860</name>
</gene>
<organism evidence="1 2">
    <name type="scientific">Candidatus Nitronauta litoralis</name>
    <dbReference type="NCBI Taxonomy" id="2705533"/>
    <lineage>
        <taxon>Bacteria</taxon>
        <taxon>Pseudomonadati</taxon>
        <taxon>Nitrospinota/Tectimicrobiota group</taxon>
        <taxon>Nitrospinota</taxon>
        <taxon>Nitrospinia</taxon>
        <taxon>Nitrospinales</taxon>
        <taxon>Nitrospinaceae</taxon>
        <taxon>Candidatus Nitronauta</taxon>
    </lineage>
</organism>
<dbReference type="Proteomes" id="UP000594688">
    <property type="component" value="Chromosome"/>
</dbReference>
<accession>A0A7T0BTI1</accession>
<dbReference type="EMBL" id="CP048685">
    <property type="protein sequence ID" value="QPJ60516.1"/>
    <property type="molecule type" value="Genomic_DNA"/>
</dbReference>
<evidence type="ECO:0000313" key="1">
    <source>
        <dbReference type="EMBL" id="QPJ60516.1"/>
    </source>
</evidence>
<protein>
    <submittedName>
        <fullName evidence="1">Uncharacterized protein</fullName>
    </submittedName>
</protein>
<sequence length="190" mass="20946">MTTMRTTSQTFHNGCSVFFGFCRQKDSTSNSLAVTSYAKTNRLEEHANSALEFLPVGDEKQERGQALGGGEAGWMGSTSISCTTIFRGISSGKIFSVPCISGITAATQILHETCCWQSEKSIEAIAVETPGRRRLPITTIAIKAKDRLIFENFCFIEFPILFSDYLCWKNNVKSDFLFPAGNASLWACLL</sequence>
<proteinExistence type="predicted"/>
<name>A0A7T0BTI1_9BACT</name>